<dbReference type="Pfam" id="PF17926">
    <property type="entry name" value="TetR_C_21"/>
    <property type="match status" value="1"/>
</dbReference>
<dbReference type="KEGG" id="mlz:F6J85_15325"/>
<dbReference type="RefSeq" id="WP_150926359.1">
    <property type="nucleotide sequence ID" value="NZ_CP044232.1"/>
</dbReference>
<dbReference type="AlphaFoldDB" id="A0A5J6L7E2"/>
<organism evidence="5 6">
    <name type="scientific">Microbacterium lushaniae</name>
    <dbReference type="NCBI Taxonomy" id="2614639"/>
    <lineage>
        <taxon>Bacteria</taxon>
        <taxon>Bacillati</taxon>
        <taxon>Actinomycetota</taxon>
        <taxon>Actinomycetes</taxon>
        <taxon>Micrococcales</taxon>
        <taxon>Microbacteriaceae</taxon>
        <taxon>Microbacterium</taxon>
    </lineage>
</organism>
<dbReference type="PANTHER" id="PTHR30328">
    <property type="entry name" value="TRANSCRIPTIONAL REPRESSOR"/>
    <property type="match status" value="1"/>
</dbReference>
<evidence type="ECO:0000313" key="5">
    <source>
        <dbReference type="EMBL" id="QEW04326.1"/>
    </source>
</evidence>
<feature type="DNA-binding region" description="H-T-H motif" evidence="2">
    <location>
        <begin position="31"/>
        <end position="50"/>
    </location>
</feature>
<keyword evidence="1 2" id="KW-0238">DNA-binding</keyword>
<dbReference type="InterPro" id="IPR001647">
    <property type="entry name" value="HTH_TetR"/>
</dbReference>
<protein>
    <submittedName>
        <fullName evidence="5">TetR/AcrR family transcriptional regulator</fullName>
    </submittedName>
</protein>
<dbReference type="GO" id="GO:0003677">
    <property type="term" value="F:DNA binding"/>
    <property type="evidence" value="ECO:0007669"/>
    <property type="project" value="UniProtKB-UniRule"/>
</dbReference>
<dbReference type="EMBL" id="CP044232">
    <property type="protein sequence ID" value="QEW04326.1"/>
    <property type="molecule type" value="Genomic_DNA"/>
</dbReference>
<dbReference type="SUPFAM" id="SSF46689">
    <property type="entry name" value="Homeodomain-like"/>
    <property type="match status" value="1"/>
</dbReference>
<evidence type="ECO:0000256" key="3">
    <source>
        <dbReference type="SAM" id="MobiDB-lite"/>
    </source>
</evidence>
<gene>
    <name evidence="5" type="ORF">F6J85_15325</name>
</gene>
<evidence type="ECO:0000259" key="4">
    <source>
        <dbReference type="PROSITE" id="PS50977"/>
    </source>
</evidence>
<dbReference type="PROSITE" id="PS50977">
    <property type="entry name" value="HTH_TETR_2"/>
    <property type="match status" value="1"/>
</dbReference>
<dbReference type="InterPro" id="IPR009057">
    <property type="entry name" value="Homeodomain-like_sf"/>
</dbReference>
<dbReference type="Proteomes" id="UP000325516">
    <property type="component" value="Chromosome"/>
</dbReference>
<feature type="region of interest" description="Disordered" evidence="3">
    <location>
        <begin position="116"/>
        <end position="135"/>
    </location>
</feature>
<dbReference type="Pfam" id="PF00440">
    <property type="entry name" value="TetR_N"/>
    <property type="match status" value="1"/>
</dbReference>
<dbReference type="InterPro" id="IPR036271">
    <property type="entry name" value="Tet_transcr_reg_TetR-rel_C_sf"/>
</dbReference>
<reference evidence="6" key="1">
    <citation type="submission" date="2019-09" db="EMBL/GenBank/DDBJ databases">
        <title>Mumia zhuanghuii sp. nov. isolated from the intestinal contents of plateau pika (Ochotona curzoniae) in the Qinghai-Tibet plateau of China.</title>
        <authorList>
            <person name="Tian Z."/>
        </authorList>
    </citation>
    <scope>NUCLEOTIDE SEQUENCE [LARGE SCALE GENOMIC DNA]</scope>
    <source>
        <strain evidence="6">L-031</strain>
    </source>
</reference>
<dbReference type="InterPro" id="IPR050109">
    <property type="entry name" value="HTH-type_TetR-like_transc_reg"/>
</dbReference>
<dbReference type="PRINTS" id="PR00455">
    <property type="entry name" value="HTHTETR"/>
</dbReference>
<evidence type="ECO:0000256" key="2">
    <source>
        <dbReference type="PROSITE-ProRule" id="PRU00335"/>
    </source>
</evidence>
<evidence type="ECO:0000256" key="1">
    <source>
        <dbReference type="ARBA" id="ARBA00023125"/>
    </source>
</evidence>
<sequence>MTTTTKGEATMRRILDAASTEFARYGIAGARVDRIAAAANSNKAQMYSYFGNKDALFDAVYAEHIGWMINSVPLRGDDLPGYAAELYDAYLAHPEIVRLTTWARLERHPVGDLYNDGNDHNRGKTDAIREGQRSGNIDPELDADDILSIVTAMSMAWSPASALVAASADEPGTVHARRKSALVVTVRGAFSGHRR</sequence>
<dbReference type="Gene3D" id="1.10.357.10">
    <property type="entry name" value="Tetracycline Repressor, domain 2"/>
    <property type="match status" value="1"/>
</dbReference>
<proteinExistence type="predicted"/>
<dbReference type="SUPFAM" id="SSF48498">
    <property type="entry name" value="Tetracyclin repressor-like, C-terminal domain"/>
    <property type="match status" value="1"/>
</dbReference>
<feature type="domain" description="HTH tetR-type" evidence="4">
    <location>
        <begin position="8"/>
        <end position="68"/>
    </location>
</feature>
<dbReference type="PANTHER" id="PTHR30328:SF54">
    <property type="entry name" value="HTH-TYPE TRANSCRIPTIONAL REPRESSOR SCO4008"/>
    <property type="match status" value="1"/>
</dbReference>
<feature type="compositionally biased region" description="Basic and acidic residues" evidence="3">
    <location>
        <begin position="117"/>
        <end position="132"/>
    </location>
</feature>
<evidence type="ECO:0000313" key="6">
    <source>
        <dbReference type="Proteomes" id="UP000325516"/>
    </source>
</evidence>
<dbReference type="InterPro" id="IPR041467">
    <property type="entry name" value="Sco4008_C"/>
</dbReference>
<keyword evidence="6" id="KW-1185">Reference proteome</keyword>
<dbReference type="GO" id="GO:0006355">
    <property type="term" value="P:regulation of DNA-templated transcription"/>
    <property type="evidence" value="ECO:0007669"/>
    <property type="project" value="UniProtKB-ARBA"/>
</dbReference>
<name>A0A5J6L7E2_9MICO</name>
<accession>A0A5J6L7E2</accession>